<evidence type="ECO:0000313" key="3">
    <source>
        <dbReference type="Proteomes" id="UP000002009"/>
    </source>
</evidence>
<gene>
    <name evidence="2" type="ORF">MICPUN_108243</name>
</gene>
<name>C1E610_MICCC</name>
<accession>C1E610</accession>
<dbReference type="KEGG" id="mis:MICPUN_108243"/>
<dbReference type="EMBL" id="CP001326">
    <property type="protein sequence ID" value="ACO63346.1"/>
    <property type="molecule type" value="Genomic_DNA"/>
</dbReference>
<protein>
    <submittedName>
        <fullName evidence="2">Uncharacterized protein</fullName>
    </submittedName>
</protein>
<evidence type="ECO:0000313" key="2">
    <source>
        <dbReference type="EMBL" id="ACO63346.1"/>
    </source>
</evidence>
<dbReference type="Proteomes" id="UP000002009">
    <property type="component" value="Chromosome 5"/>
</dbReference>
<proteinExistence type="predicted"/>
<sequence length="64" mass="7111">MNRLSKAANEVMSRIVGLKPTPMQPFTHGLSTPDTTPRKPRKVHRFKPVELDSLKEGASVKVEA</sequence>
<dbReference type="InParanoid" id="C1E610"/>
<dbReference type="AlphaFoldDB" id="C1E610"/>
<feature type="region of interest" description="Disordered" evidence="1">
    <location>
        <begin position="18"/>
        <end position="41"/>
    </location>
</feature>
<dbReference type="RefSeq" id="XP_002502088.1">
    <property type="nucleotide sequence ID" value="XM_002502042.1"/>
</dbReference>
<dbReference type="GeneID" id="8243757"/>
<organism evidence="2 3">
    <name type="scientific">Micromonas commoda (strain RCC299 / NOUM17 / CCMP2709)</name>
    <name type="common">Picoplanktonic green alga</name>
    <dbReference type="NCBI Taxonomy" id="296587"/>
    <lineage>
        <taxon>Eukaryota</taxon>
        <taxon>Viridiplantae</taxon>
        <taxon>Chlorophyta</taxon>
        <taxon>Mamiellophyceae</taxon>
        <taxon>Mamiellales</taxon>
        <taxon>Mamiellaceae</taxon>
        <taxon>Micromonas</taxon>
    </lineage>
</organism>
<keyword evidence="3" id="KW-1185">Reference proteome</keyword>
<reference evidence="2 3" key="1">
    <citation type="journal article" date="2009" name="Science">
        <title>Green evolution and dynamic adaptations revealed by genomes of the marine picoeukaryotes Micromonas.</title>
        <authorList>
            <person name="Worden A.Z."/>
            <person name="Lee J.H."/>
            <person name="Mock T."/>
            <person name="Rouze P."/>
            <person name="Simmons M.P."/>
            <person name="Aerts A.L."/>
            <person name="Allen A.E."/>
            <person name="Cuvelier M.L."/>
            <person name="Derelle E."/>
            <person name="Everett M.V."/>
            <person name="Foulon E."/>
            <person name="Grimwood J."/>
            <person name="Gundlach H."/>
            <person name="Henrissat B."/>
            <person name="Napoli C."/>
            <person name="McDonald S.M."/>
            <person name="Parker M.S."/>
            <person name="Rombauts S."/>
            <person name="Salamov A."/>
            <person name="Von Dassow P."/>
            <person name="Badger J.H."/>
            <person name="Coutinho P.M."/>
            <person name="Demir E."/>
            <person name="Dubchak I."/>
            <person name="Gentemann C."/>
            <person name="Eikrem W."/>
            <person name="Gready J.E."/>
            <person name="John U."/>
            <person name="Lanier W."/>
            <person name="Lindquist E.A."/>
            <person name="Lucas S."/>
            <person name="Mayer K.F."/>
            <person name="Moreau H."/>
            <person name="Not F."/>
            <person name="Otillar R."/>
            <person name="Panaud O."/>
            <person name="Pangilinan J."/>
            <person name="Paulsen I."/>
            <person name="Piegu B."/>
            <person name="Poliakov A."/>
            <person name="Robbens S."/>
            <person name="Schmutz J."/>
            <person name="Toulza E."/>
            <person name="Wyss T."/>
            <person name="Zelensky A."/>
            <person name="Zhou K."/>
            <person name="Armbrust E.V."/>
            <person name="Bhattacharya D."/>
            <person name="Goodenough U.W."/>
            <person name="Van de Peer Y."/>
            <person name="Grigoriev I.V."/>
        </authorList>
    </citation>
    <scope>NUCLEOTIDE SEQUENCE [LARGE SCALE GENOMIC DNA]</scope>
    <source>
        <strain evidence="3">RCC299 / NOUM17</strain>
    </source>
</reference>
<evidence type="ECO:0000256" key="1">
    <source>
        <dbReference type="SAM" id="MobiDB-lite"/>
    </source>
</evidence>